<dbReference type="STRING" id="981085.W9S035"/>
<keyword evidence="5" id="KW-0804">Transcription</keyword>
<dbReference type="OrthoDB" id="691673at2759"/>
<protein>
    <submittedName>
        <fullName evidence="9">Trihelix transcription factor GT-2</fullName>
    </submittedName>
</protein>
<feature type="domain" description="Myb-like" evidence="8">
    <location>
        <begin position="75"/>
        <end position="139"/>
    </location>
</feature>
<evidence type="ECO:0000256" key="2">
    <source>
        <dbReference type="ARBA" id="ARBA00022737"/>
    </source>
</evidence>
<dbReference type="AlphaFoldDB" id="W9S035"/>
<dbReference type="PANTHER" id="PTHR21654:SF73">
    <property type="entry name" value="TRIHELIX TRANSCRIPTION FACTOR GT-2"/>
    <property type="match status" value="1"/>
</dbReference>
<evidence type="ECO:0000313" key="9">
    <source>
        <dbReference type="EMBL" id="EXC19897.1"/>
    </source>
</evidence>
<dbReference type="PROSITE" id="PS50090">
    <property type="entry name" value="MYB_LIKE"/>
    <property type="match status" value="2"/>
</dbReference>
<evidence type="ECO:0000259" key="8">
    <source>
        <dbReference type="PROSITE" id="PS50090"/>
    </source>
</evidence>
<evidence type="ECO:0000256" key="6">
    <source>
        <dbReference type="ARBA" id="ARBA00023242"/>
    </source>
</evidence>
<keyword evidence="3" id="KW-0805">Transcription regulation</keyword>
<dbReference type="Proteomes" id="UP000030645">
    <property type="component" value="Unassembled WGS sequence"/>
</dbReference>
<feature type="region of interest" description="Disordered" evidence="7">
    <location>
        <begin position="525"/>
        <end position="611"/>
    </location>
</feature>
<dbReference type="KEGG" id="mnt:21400857"/>
<evidence type="ECO:0000256" key="5">
    <source>
        <dbReference type="ARBA" id="ARBA00023163"/>
    </source>
</evidence>
<sequence>MGDASTTATGSAFGSSGEAAAAAAAEEDRHEEVLLRHEENGDGDGNGAGSAFLVNNSAEEDDKEDRNVEDGGDRSDNFGRNRWPRQETLALLKIRSDMDATFRDSSLKAPLWEEVSRKLAELGYKRSGKKCKEKFENVYKYHRRTKDGRTGKSDGKTYRFFDQLEAFDQNHHPPPPPLQAAAKVPHQAITNPPISTNVSHNIFVNPNPTSNNISITLPPPPPPPTSTTSNSLPSPQTIITKSMITNHNNNINGLLFSSPTSSSTASDEEFQARHKRKRKWRDFFRRLTREVVRKQEEMHKRFLETVAKCEHERTAREEAWRLQEMARINREHEILLQERSAATAKDAALIAFLQKVSGVTQNLQIISTDNVALSVLNNSINNNHHNNNTNNHTISLPAPQPAAKQAATAAPPHVRSLSTTSSSSWSSRWPKAEVEALINLRTNLDLKYEENVPKGPLWEDISAGMRRLGYDRSSKRCKEKWENINKYFKKVKDSDKKRSDDSKTCPYFHQLDAIYREKLKNIDPKAQENGAPHPQQPPPHFGMEPLMVQPERQWPLQEEEYDQEEEVDRDTSSSTEVEDQDHDDHDNHREGTGDGSYGIVSNVQSSMDMVE</sequence>
<dbReference type="InterPro" id="IPR001005">
    <property type="entry name" value="SANT/Myb"/>
</dbReference>
<dbReference type="SMART" id="SM00717">
    <property type="entry name" value="SANT"/>
    <property type="match status" value="2"/>
</dbReference>
<dbReference type="Pfam" id="PF13837">
    <property type="entry name" value="Myb_DNA-bind_4"/>
    <property type="match status" value="2"/>
</dbReference>
<feature type="domain" description="Myb-like" evidence="8">
    <location>
        <begin position="427"/>
        <end position="485"/>
    </location>
</feature>
<keyword evidence="10" id="KW-1185">Reference proteome</keyword>
<proteinExistence type="predicted"/>
<name>W9S035_9ROSA</name>
<dbReference type="GO" id="GO:0003677">
    <property type="term" value="F:DNA binding"/>
    <property type="evidence" value="ECO:0007669"/>
    <property type="project" value="UniProtKB-KW"/>
</dbReference>
<keyword evidence="6" id="KW-0539">Nucleus</keyword>
<evidence type="ECO:0000256" key="3">
    <source>
        <dbReference type="ARBA" id="ARBA00023015"/>
    </source>
</evidence>
<feature type="compositionally biased region" description="Acidic residues" evidence="7">
    <location>
        <begin position="557"/>
        <end position="568"/>
    </location>
</feature>
<evidence type="ECO:0000256" key="1">
    <source>
        <dbReference type="ARBA" id="ARBA00004123"/>
    </source>
</evidence>
<dbReference type="FunFam" id="1.10.10.60:FF:000061">
    <property type="entry name" value="Trihelix transcription factor GT-2"/>
    <property type="match status" value="1"/>
</dbReference>
<evidence type="ECO:0000256" key="7">
    <source>
        <dbReference type="SAM" id="MobiDB-lite"/>
    </source>
</evidence>
<feature type="region of interest" description="Disordered" evidence="7">
    <location>
        <begin position="1"/>
        <end position="81"/>
    </location>
</feature>
<gene>
    <name evidence="9" type="ORF">L484_017874</name>
</gene>
<feature type="region of interest" description="Disordered" evidence="7">
    <location>
        <begin position="383"/>
        <end position="425"/>
    </location>
</feature>
<feature type="compositionally biased region" description="Low complexity" evidence="7">
    <location>
        <begin position="1"/>
        <end position="24"/>
    </location>
</feature>
<dbReference type="GO" id="GO:0006355">
    <property type="term" value="P:regulation of DNA-templated transcription"/>
    <property type="evidence" value="ECO:0007669"/>
    <property type="project" value="UniProtKB-ARBA"/>
</dbReference>
<feature type="compositionally biased region" description="Basic and acidic residues" evidence="7">
    <location>
        <begin position="64"/>
        <end position="79"/>
    </location>
</feature>
<dbReference type="FunFam" id="1.10.10.60:FF:000092">
    <property type="entry name" value="Trihelix transcription factor GT-2"/>
    <property type="match status" value="1"/>
</dbReference>
<dbReference type="PANTHER" id="PTHR21654">
    <property type="entry name" value="FI21293P1"/>
    <property type="match status" value="1"/>
</dbReference>
<dbReference type="eggNOG" id="KOG4282">
    <property type="taxonomic scope" value="Eukaryota"/>
</dbReference>
<evidence type="ECO:0000313" key="10">
    <source>
        <dbReference type="Proteomes" id="UP000030645"/>
    </source>
</evidence>
<dbReference type="InterPro" id="IPR044822">
    <property type="entry name" value="Myb_DNA-bind_4"/>
</dbReference>
<dbReference type="GO" id="GO:0005634">
    <property type="term" value="C:nucleus"/>
    <property type="evidence" value="ECO:0007669"/>
    <property type="project" value="UniProtKB-SubCell"/>
</dbReference>
<evidence type="ECO:0000256" key="4">
    <source>
        <dbReference type="ARBA" id="ARBA00023125"/>
    </source>
</evidence>
<feature type="compositionally biased region" description="Polar residues" evidence="7">
    <location>
        <begin position="599"/>
        <end position="611"/>
    </location>
</feature>
<feature type="compositionally biased region" description="Basic and acidic residues" evidence="7">
    <location>
        <begin position="26"/>
        <end position="40"/>
    </location>
</feature>
<feature type="compositionally biased region" description="Basic and acidic residues" evidence="7">
    <location>
        <begin position="582"/>
        <end position="592"/>
    </location>
</feature>
<accession>W9S035</accession>
<dbReference type="EMBL" id="KE345896">
    <property type="protein sequence ID" value="EXC19897.1"/>
    <property type="molecule type" value="Genomic_DNA"/>
</dbReference>
<organism evidence="9 10">
    <name type="scientific">Morus notabilis</name>
    <dbReference type="NCBI Taxonomy" id="981085"/>
    <lineage>
        <taxon>Eukaryota</taxon>
        <taxon>Viridiplantae</taxon>
        <taxon>Streptophyta</taxon>
        <taxon>Embryophyta</taxon>
        <taxon>Tracheophyta</taxon>
        <taxon>Spermatophyta</taxon>
        <taxon>Magnoliopsida</taxon>
        <taxon>eudicotyledons</taxon>
        <taxon>Gunneridae</taxon>
        <taxon>Pentapetalae</taxon>
        <taxon>rosids</taxon>
        <taxon>fabids</taxon>
        <taxon>Rosales</taxon>
        <taxon>Moraceae</taxon>
        <taxon>Moreae</taxon>
        <taxon>Morus</taxon>
    </lineage>
</organism>
<dbReference type="Gene3D" id="1.10.10.60">
    <property type="entry name" value="Homeodomain-like"/>
    <property type="match status" value="2"/>
</dbReference>
<dbReference type="CDD" id="cd12203">
    <property type="entry name" value="GT1"/>
    <property type="match status" value="2"/>
</dbReference>
<comment type="subcellular location">
    <subcellularLocation>
        <location evidence="1">Nucleus</location>
    </subcellularLocation>
</comment>
<keyword evidence="2" id="KW-0677">Repeat</keyword>
<keyword evidence="4" id="KW-0238">DNA-binding</keyword>
<reference evidence="10" key="1">
    <citation type="submission" date="2013-01" db="EMBL/GenBank/DDBJ databases">
        <title>Draft Genome Sequence of a Mulberry Tree, Morus notabilis C.K. Schneid.</title>
        <authorList>
            <person name="He N."/>
            <person name="Zhao S."/>
        </authorList>
    </citation>
    <scope>NUCLEOTIDE SEQUENCE</scope>
</reference>